<dbReference type="Proteomes" id="UP000887576">
    <property type="component" value="Unplaced"/>
</dbReference>
<sequence length="180" mass="21099">MLNLQKRIKGVDEDREYLGKRVNIRDKLLAQEINELQERLKEMPTCRLEFPNQKQLHEFYLKVAPTQGYYRGGVFKFHIMVPPEYNNVPPVVKCLTKVFHPNITEDGAICLSVLRQNTLDSFGWMPTRRLTDVLHGLNSLFTELIDFDDPLNVDAAKLFATSKDTFEHRVREYIQRYARA</sequence>
<evidence type="ECO:0000313" key="2">
    <source>
        <dbReference type="WBParaSite" id="JU765_v2.g19914.t1"/>
    </source>
</evidence>
<organism evidence="1 2">
    <name type="scientific">Panagrolaimus sp. JU765</name>
    <dbReference type="NCBI Taxonomy" id="591449"/>
    <lineage>
        <taxon>Eukaryota</taxon>
        <taxon>Metazoa</taxon>
        <taxon>Ecdysozoa</taxon>
        <taxon>Nematoda</taxon>
        <taxon>Chromadorea</taxon>
        <taxon>Rhabditida</taxon>
        <taxon>Tylenchina</taxon>
        <taxon>Panagrolaimomorpha</taxon>
        <taxon>Panagrolaimoidea</taxon>
        <taxon>Panagrolaimidae</taxon>
        <taxon>Panagrolaimus</taxon>
    </lineage>
</organism>
<reference evidence="2" key="1">
    <citation type="submission" date="2025-08" db="UniProtKB">
        <authorList>
            <consortium name="WormBaseParasite"/>
        </authorList>
    </citation>
    <scope>IDENTIFICATION</scope>
</reference>
<evidence type="ECO:0000313" key="1">
    <source>
        <dbReference type="Proteomes" id="UP000887576"/>
    </source>
</evidence>
<accession>A0AC34QVQ5</accession>
<name>A0AC34QVQ5_9BILA</name>
<dbReference type="WBParaSite" id="JU765_v2.g19914.t1">
    <property type="protein sequence ID" value="JU765_v2.g19914.t1"/>
    <property type="gene ID" value="JU765_v2.g19914"/>
</dbReference>
<protein>
    <submittedName>
        <fullName evidence="2">UBC core domain-containing protein</fullName>
    </submittedName>
</protein>
<proteinExistence type="predicted"/>